<keyword evidence="4" id="KW-1185">Reference proteome</keyword>
<reference evidence="3 4" key="1">
    <citation type="journal article" date="2019" name="Sci. Rep.">
        <title>A high-quality genome of Eragrostis curvula grass provides insights into Poaceae evolution and supports new strategies to enhance forage quality.</title>
        <authorList>
            <person name="Carballo J."/>
            <person name="Santos B.A.C.M."/>
            <person name="Zappacosta D."/>
            <person name="Garbus I."/>
            <person name="Selva J.P."/>
            <person name="Gallo C.A."/>
            <person name="Diaz A."/>
            <person name="Albertini E."/>
            <person name="Caccamo M."/>
            <person name="Echenique V."/>
        </authorList>
    </citation>
    <scope>NUCLEOTIDE SEQUENCE [LARGE SCALE GENOMIC DNA]</scope>
    <source>
        <strain evidence="4">cv. Victoria</strain>
        <tissue evidence="3">Leaf</tissue>
    </source>
</reference>
<sequence length="299" mass="31661">MHPAALLMIVVAAGAAMVHGHPAADTPAGRFWEHALPDTPMPEAIADLVQKGIDHSPLVERYSASPSSISACTLLDSLCSPQTVAETGVFFRMSQLRPGSTMTLSFPAEAESAAILPRDVPFANLDDVLSTFNIAPGSAEAAEVRNTLSLCQAPPLAGEMMKACATSLEGTVQAAMRMLGASRGVAAATSEVPTGGLPRQPFAVEDVTELAGEMYVSCHNVPFPYAVYQCHMADKSYGDYKVSLRGLRDGSAVSMVAFCHFDTSGWNPAHPAFQVLRTCPGDEPVCHFTTYGNLAFVKK</sequence>
<accession>A0A5J9SV33</accession>
<dbReference type="InterPro" id="IPR004873">
    <property type="entry name" value="BURP_dom"/>
</dbReference>
<proteinExistence type="predicted"/>
<dbReference type="InterPro" id="IPR044816">
    <property type="entry name" value="BURP"/>
</dbReference>
<gene>
    <name evidence="3" type="ORF">EJB05_51636</name>
</gene>
<feature type="signal peptide" evidence="1">
    <location>
        <begin position="1"/>
        <end position="20"/>
    </location>
</feature>
<dbReference type="Pfam" id="PF03181">
    <property type="entry name" value="BURP"/>
    <property type="match status" value="1"/>
</dbReference>
<dbReference type="PANTHER" id="PTHR31236:SF24">
    <property type="entry name" value="BURP DOMAIN PROTEIN RD22"/>
    <property type="match status" value="1"/>
</dbReference>
<dbReference type="EMBL" id="RWGY01000268">
    <property type="protein sequence ID" value="TVU02850.1"/>
    <property type="molecule type" value="Genomic_DNA"/>
</dbReference>
<dbReference type="AlphaFoldDB" id="A0A5J9SV33"/>
<dbReference type="SMART" id="SM01045">
    <property type="entry name" value="BURP"/>
    <property type="match status" value="1"/>
</dbReference>
<dbReference type="PANTHER" id="PTHR31236">
    <property type="entry name" value="BURP DOMAIN PROTEIN USPL1-LIKE"/>
    <property type="match status" value="1"/>
</dbReference>
<evidence type="ECO:0000313" key="4">
    <source>
        <dbReference type="Proteomes" id="UP000324897"/>
    </source>
</evidence>
<evidence type="ECO:0000259" key="2">
    <source>
        <dbReference type="PROSITE" id="PS51277"/>
    </source>
</evidence>
<dbReference type="OrthoDB" id="1909293at2759"/>
<dbReference type="Proteomes" id="UP000324897">
    <property type="component" value="Unassembled WGS sequence"/>
</dbReference>
<feature type="non-terminal residue" evidence="3">
    <location>
        <position position="1"/>
    </location>
</feature>
<evidence type="ECO:0000256" key="1">
    <source>
        <dbReference type="SAM" id="SignalP"/>
    </source>
</evidence>
<dbReference type="PROSITE" id="PS51277">
    <property type="entry name" value="BURP"/>
    <property type="match status" value="1"/>
</dbReference>
<name>A0A5J9SV33_9POAL</name>
<feature type="chain" id="PRO_5023869432" description="BURP domain-containing protein" evidence="1">
    <location>
        <begin position="21"/>
        <end position="299"/>
    </location>
</feature>
<evidence type="ECO:0000313" key="3">
    <source>
        <dbReference type="EMBL" id="TVU02850.1"/>
    </source>
</evidence>
<comment type="caution">
    <text evidence="3">The sequence shown here is derived from an EMBL/GenBank/DDBJ whole genome shotgun (WGS) entry which is preliminary data.</text>
</comment>
<dbReference type="Gramene" id="TVU02850">
    <property type="protein sequence ID" value="TVU02850"/>
    <property type="gene ID" value="EJB05_51636"/>
</dbReference>
<organism evidence="3 4">
    <name type="scientific">Eragrostis curvula</name>
    <name type="common">weeping love grass</name>
    <dbReference type="NCBI Taxonomy" id="38414"/>
    <lineage>
        <taxon>Eukaryota</taxon>
        <taxon>Viridiplantae</taxon>
        <taxon>Streptophyta</taxon>
        <taxon>Embryophyta</taxon>
        <taxon>Tracheophyta</taxon>
        <taxon>Spermatophyta</taxon>
        <taxon>Magnoliopsida</taxon>
        <taxon>Liliopsida</taxon>
        <taxon>Poales</taxon>
        <taxon>Poaceae</taxon>
        <taxon>PACMAD clade</taxon>
        <taxon>Chloridoideae</taxon>
        <taxon>Eragrostideae</taxon>
        <taxon>Eragrostidinae</taxon>
        <taxon>Eragrostis</taxon>
    </lineage>
</organism>
<protein>
    <recommendedName>
        <fullName evidence="2">BURP domain-containing protein</fullName>
    </recommendedName>
</protein>
<keyword evidence="1" id="KW-0732">Signal</keyword>
<feature type="domain" description="BURP" evidence="2">
    <location>
        <begin position="90"/>
        <end position="299"/>
    </location>
</feature>